<protein>
    <submittedName>
        <fullName evidence="10">Pyruvate formate lyase activating enzyme</fullName>
    </submittedName>
</protein>
<dbReference type="InterPro" id="IPR007197">
    <property type="entry name" value="rSAM"/>
</dbReference>
<dbReference type="InterPro" id="IPR001989">
    <property type="entry name" value="Radical_activat_CS"/>
</dbReference>
<dbReference type="InterPro" id="IPR058240">
    <property type="entry name" value="rSAM_sf"/>
</dbReference>
<dbReference type="NCBIfam" id="TIGR02494">
    <property type="entry name" value="PFLE_PFLC"/>
    <property type="match status" value="1"/>
</dbReference>
<dbReference type="GO" id="GO:0016829">
    <property type="term" value="F:lyase activity"/>
    <property type="evidence" value="ECO:0007669"/>
    <property type="project" value="UniProtKB-KW"/>
</dbReference>
<evidence type="ECO:0000256" key="1">
    <source>
        <dbReference type="ARBA" id="ARBA00001966"/>
    </source>
</evidence>
<feature type="domain" description="Radical SAM core" evidence="9">
    <location>
        <begin position="17"/>
        <end position="255"/>
    </location>
</feature>
<dbReference type="PIRSF" id="PIRSF000371">
    <property type="entry name" value="PFL_act_enz"/>
    <property type="match status" value="1"/>
</dbReference>
<gene>
    <name evidence="10" type="ORF">SAMN02745116_01086</name>
</gene>
<evidence type="ECO:0000256" key="7">
    <source>
        <dbReference type="ARBA" id="ARBA00023004"/>
    </source>
</evidence>
<dbReference type="InterPro" id="IPR012839">
    <property type="entry name" value="Organic_radical_activase"/>
</dbReference>
<dbReference type="AlphaFoldDB" id="A0A1T4MH02"/>
<dbReference type="GO" id="GO:0051539">
    <property type="term" value="F:4 iron, 4 sulfur cluster binding"/>
    <property type="evidence" value="ECO:0007669"/>
    <property type="project" value="UniProtKB-KW"/>
</dbReference>
<evidence type="ECO:0000256" key="2">
    <source>
        <dbReference type="ARBA" id="ARBA00009777"/>
    </source>
</evidence>
<dbReference type="GO" id="GO:0046872">
    <property type="term" value="F:metal ion binding"/>
    <property type="evidence" value="ECO:0007669"/>
    <property type="project" value="UniProtKB-KW"/>
</dbReference>
<keyword evidence="8" id="KW-0411">Iron-sulfur</keyword>
<dbReference type="RefSeq" id="WP_078807011.1">
    <property type="nucleotide sequence ID" value="NZ_FUXI01000010.1"/>
</dbReference>
<dbReference type="InterPro" id="IPR013785">
    <property type="entry name" value="Aldolase_TIM"/>
</dbReference>
<comment type="cofactor">
    <cofactor evidence="1">
        <name>[4Fe-4S] cluster</name>
        <dbReference type="ChEBI" id="CHEBI:49883"/>
    </cofactor>
</comment>
<keyword evidence="3" id="KW-0004">4Fe-4S</keyword>
<evidence type="ECO:0000256" key="6">
    <source>
        <dbReference type="ARBA" id="ARBA00023002"/>
    </source>
</evidence>
<dbReference type="Proteomes" id="UP000190328">
    <property type="component" value="Unassembled WGS sequence"/>
</dbReference>
<dbReference type="PROSITE" id="PS51918">
    <property type="entry name" value="RADICAL_SAM"/>
    <property type="match status" value="1"/>
</dbReference>
<dbReference type="PROSITE" id="PS01087">
    <property type="entry name" value="RADICAL_ACTIVATING"/>
    <property type="match status" value="1"/>
</dbReference>
<dbReference type="EMBL" id="FUXI01000010">
    <property type="protein sequence ID" value="SJZ66193.1"/>
    <property type="molecule type" value="Genomic_DNA"/>
</dbReference>
<proteinExistence type="inferred from homology"/>
<dbReference type="STRING" id="263852.SAMN02745116_01086"/>
<evidence type="ECO:0000313" key="10">
    <source>
        <dbReference type="EMBL" id="SJZ66193.1"/>
    </source>
</evidence>
<dbReference type="SFLD" id="SFLDG01066">
    <property type="entry name" value="organic_radical-activating_enz"/>
    <property type="match status" value="1"/>
</dbReference>
<keyword evidence="6" id="KW-0560">Oxidoreductase</keyword>
<dbReference type="PANTHER" id="PTHR30352">
    <property type="entry name" value="PYRUVATE FORMATE-LYASE-ACTIVATING ENZYME"/>
    <property type="match status" value="1"/>
</dbReference>
<sequence>MSELTATIFNIQKFSLHDGPGIRSVVFFKGCPLRCFWCANPESQNRMPEMMWDNQLKKETIVGEKKTVAEVLQEVRKDQVFYEESGGGVTLSGGEVLLHAQFATELLKQLKQCDIHTAIETTGFADEKAFQQVTNYVDLCYFDIKHHNEEEHKKGVAASLAPILKNLTYALQTNMEVIVRIPIIPQFNDTLEDAKQFAQLFSSLGVKNVELLPFHQFGEKKYEYLNREYKMKDIPQLHAEDLLEHRKIFEEIGCVVK</sequence>
<organism evidence="10 11">
    <name type="scientific">Pilibacter termitis</name>
    <dbReference type="NCBI Taxonomy" id="263852"/>
    <lineage>
        <taxon>Bacteria</taxon>
        <taxon>Bacillati</taxon>
        <taxon>Bacillota</taxon>
        <taxon>Bacilli</taxon>
        <taxon>Lactobacillales</taxon>
        <taxon>Enterococcaceae</taxon>
        <taxon>Pilibacter</taxon>
    </lineage>
</organism>
<evidence type="ECO:0000313" key="11">
    <source>
        <dbReference type="Proteomes" id="UP000190328"/>
    </source>
</evidence>
<name>A0A1T4MH02_9ENTE</name>
<dbReference type="SUPFAM" id="SSF102114">
    <property type="entry name" value="Radical SAM enzymes"/>
    <property type="match status" value="1"/>
</dbReference>
<evidence type="ECO:0000256" key="3">
    <source>
        <dbReference type="ARBA" id="ARBA00022485"/>
    </source>
</evidence>
<comment type="similarity">
    <text evidence="2">Belongs to the organic radical-activating enzymes family.</text>
</comment>
<dbReference type="GO" id="GO:0016491">
    <property type="term" value="F:oxidoreductase activity"/>
    <property type="evidence" value="ECO:0007669"/>
    <property type="project" value="UniProtKB-KW"/>
</dbReference>
<evidence type="ECO:0000256" key="8">
    <source>
        <dbReference type="ARBA" id="ARBA00023014"/>
    </source>
</evidence>
<dbReference type="Gene3D" id="3.20.20.70">
    <property type="entry name" value="Aldolase class I"/>
    <property type="match status" value="1"/>
</dbReference>
<keyword evidence="10" id="KW-0670">Pyruvate</keyword>
<dbReference type="SFLD" id="SFLDS00029">
    <property type="entry name" value="Radical_SAM"/>
    <property type="match status" value="1"/>
</dbReference>
<keyword evidence="11" id="KW-1185">Reference proteome</keyword>
<keyword evidence="10" id="KW-0456">Lyase</keyword>
<evidence type="ECO:0000256" key="4">
    <source>
        <dbReference type="ARBA" id="ARBA00022691"/>
    </source>
</evidence>
<dbReference type="Pfam" id="PF04055">
    <property type="entry name" value="Radical_SAM"/>
    <property type="match status" value="1"/>
</dbReference>
<dbReference type="InterPro" id="IPR034457">
    <property type="entry name" value="Organic_radical-activating"/>
</dbReference>
<keyword evidence="5" id="KW-0479">Metal-binding</keyword>
<evidence type="ECO:0000259" key="9">
    <source>
        <dbReference type="PROSITE" id="PS51918"/>
    </source>
</evidence>
<evidence type="ECO:0000256" key="5">
    <source>
        <dbReference type="ARBA" id="ARBA00022723"/>
    </source>
</evidence>
<keyword evidence="4" id="KW-0949">S-adenosyl-L-methionine</keyword>
<dbReference type="OrthoDB" id="9782387at2"/>
<accession>A0A1T4MH02</accession>
<dbReference type="CDD" id="cd01335">
    <property type="entry name" value="Radical_SAM"/>
    <property type="match status" value="1"/>
</dbReference>
<dbReference type="PANTHER" id="PTHR30352:SF4">
    <property type="entry name" value="PYRUVATE FORMATE-LYASE 2-ACTIVATING ENZYME"/>
    <property type="match status" value="1"/>
</dbReference>
<reference evidence="10 11" key="1">
    <citation type="submission" date="2017-02" db="EMBL/GenBank/DDBJ databases">
        <authorList>
            <person name="Peterson S.W."/>
        </authorList>
    </citation>
    <scope>NUCLEOTIDE SEQUENCE [LARGE SCALE GENOMIC DNA]</scope>
    <source>
        <strain evidence="10 11">ATCC BAA-1030</strain>
    </source>
</reference>
<keyword evidence="7" id="KW-0408">Iron</keyword>